<proteinExistence type="predicted"/>
<evidence type="ECO:0000313" key="1">
    <source>
        <dbReference type="EMBL" id="KAJ8937809.1"/>
    </source>
</evidence>
<sequence>MGKFMKKCGKMLAYQKFALFYKNCLGPEMIILNKRGKTVKNKEPKYILDARDLKKKPKKI</sequence>
<keyword evidence="2" id="KW-1185">Reference proteome</keyword>
<gene>
    <name evidence="1" type="ORF">NQ314_011715</name>
</gene>
<reference evidence="1" key="1">
    <citation type="journal article" date="2023" name="Insect Mol. Biol.">
        <title>Genome sequencing provides insights into the evolution of gene families encoding plant cell wall-degrading enzymes in longhorned beetles.</title>
        <authorList>
            <person name="Shin N.R."/>
            <person name="Okamura Y."/>
            <person name="Kirsch R."/>
            <person name="Pauchet Y."/>
        </authorList>
    </citation>
    <scope>NUCLEOTIDE SEQUENCE</scope>
    <source>
        <strain evidence="1">RBIC_L_NR</strain>
    </source>
</reference>
<dbReference type="EMBL" id="JANEYF010003270">
    <property type="protein sequence ID" value="KAJ8937809.1"/>
    <property type="molecule type" value="Genomic_DNA"/>
</dbReference>
<accession>A0AAV8XGT5</accession>
<comment type="caution">
    <text evidence="1">The sequence shown here is derived from an EMBL/GenBank/DDBJ whole genome shotgun (WGS) entry which is preliminary data.</text>
</comment>
<evidence type="ECO:0000313" key="2">
    <source>
        <dbReference type="Proteomes" id="UP001162156"/>
    </source>
</evidence>
<name>A0AAV8XGT5_9CUCU</name>
<organism evidence="1 2">
    <name type="scientific">Rhamnusium bicolor</name>
    <dbReference type="NCBI Taxonomy" id="1586634"/>
    <lineage>
        <taxon>Eukaryota</taxon>
        <taxon>Metazoa</taxon>
        <taxon>Ecdysozoa</taxon>
        <taxon>Arthropoda</taxon>
        <taxon>Hexapoda</taxon>
        <taxon>Insecta</taxon>
        <taxon>Pterygota</taxon>
        <taxon>Neoptera</taxon>
        <taxon>Endopterygota</taxon>
        <taxon>Coleoptera</taxon>
        <taxon>Polyphaga</taxon>
        <taxon>Cucujiformia</taxon>
        <taxon>Chrysomeloidea</taxon>
        <taxon>Cerambycidae</taxon>
        <taxon>Lepturinae</taxon>
        <taxon>Rhagiini</taxon>
        <taxon>Rhamnusium</taxon>
    </lineage>
</organism>
<dbReference type="Proteomes" id="UP001162156">
    <property type="component" value="Unassembled WGS sequence"/>
</dbReference>
<dbReference type="AlphaFoldDB" id="A0AAV8XGT5"/>
<protein>
    <submittedName>
        <fullName evidence="1">Uncharacterized protein</fullName>
    </submittedName>
</protein>